<evidence type="ECO:0000256" key="8">
    <source>
        <dbReference type="ARBA" id="ARBA00023242"/>
    </source>
</evidence>
<reference evidence="11" key="1">
    <citation type="journal article" date="2021" name="Open Biol.">
        <title>Shared evolutionary footprints suggest mitochondrial oxidative damage underlies multiple complex I losses in fungi.</title>
        <authorList>
            <person name="Schikora-Tamarit M.A."/>
            <person name="Marcet-Houben M."/>
            <person name="Nosek J."/>
            <person name="Gabaldon T."/>
        </authorList>
    </citation>
    <scope>NUCLEOTIDE SEQUENCE</scope>
    <source>
        <strain evidence="11">CBS6341</strain>
    </source>
</reference>
<keyword evidence="7" id="KW-0804">Transcription</keyword>
<organism evidence="11 12">
    <name type="scientific">Wickerhamomyces mucosus</name>
    <dbReference type="NCBI Taxonomy" id="1378264"/>
    <lineage>
        <taxon>Eukaryota</taxon>
        <taxon>Fungi</taxon>
        <taxon>Dikarya</taxon>
        <taxon>Ascomycota</taxon>
        <taxon>Saccharomycotina</taxon>
        <taxon>Saccharomycetes</taxon>
        <taxon>Phaffomycetales</taxon>
        <taxon>Wickerhamomycetaceae</taxon>
        <taxon>Wickerhamomyces</taxon>
    </lineage>
</organism>
<dbReference type="GO" id="GO:0005634">
    <property type="term" value="C:nucleus"/>
    <property type="evidence" value="ECO:0007669"/>
    <property type="project" value="UniProtKB-SubCell"/>
</dbReference>
<dbReference type="PANTHER" id="PTHR31668">
    <property type="entry name" value="GLUCOSE TRANSPORT TRANSCRIPTION REGULATOR RGT1-RELATED-RELATED"/>
    <property type="match status" value="1"/>
</dbReference>
<feature type="compositionally biased region" description="Low complexity" evidence="9">
    <location>
        <begin position="596"/>
        <end position="620"/>
    </location>
</feature>
<reference evidence="11" key="2">
    <citation type="submission" date="2021-01" db="EMBL/GenBank/DDBJ databases">
        <authorList>
            <person name="Schikora-Tamarit M.A."/>
        </authorList>
    </citation>
    <scope>NUCLEOTIDE SEQUENCE</scope>
    <source>
        <strain evidence="11">CBS6341</strain>
    </source>
</reference>
<keyword evidence="3" id="KW-0479">Metal-binding</keyword>
<dbReference type="GO" id="GO:0000981">
    <property type="term" value="F:DNA-binding transcription factor activity, RNA polymerase II-specific"/>
    <property type="evidence" value="ECO:0007669"/>
    <property type="project" value="InterPro"/>
</dbReference>
<keyword evidence="12" id="KW-1185">Reference proteome</keyword>
<comment type="caution">
    <text evidence="11">The sequence shown here is derived from an EMBL/GenBank/DDBJ whole genome shotgun (WGS) entry which is preliminary data.</text>
</comment>
<evidence type="ECO:0000256" key="4">
    <source>
        <dbReference type="ARBA" id="ARBA00022833"/>
    </source>
</evidence>
<dbReference type="SMART" id="SM00066">
    <property type="entry name" value="GAL4"/>
    <property type="match status" value="1"/>
</dbReference>
<accession>A0A9P8T3W8</accession>
<dbReference type="CDD" id="cd00067">
    <property type="entry name" value="GAL4"/>
    <property type="match status" value="1"/>
</dbReference>
<dbReference type="GO" id="GO:0008270">
    <property type="term" value="F:zinc ion binding"/>
    <property type="evidence" value="ECO:0007669"/>
    <property type="project" value="InterPro"/>
</dbReference>
<comment type="similarity">
    <text evidence="2">Belongs to the MAL13 family.</text>
</comment>
<dbReference type="CDD" id="cd12148">
    <property type="entry name" value="fungal_TF_MHR"/>
    <property type="match status" value="1"/>
</dbReference>
<dbReference type="GO" id="GO:0003677">
    <property type="term" value="F:DNA binding"/>
    <property type="evidence" value="ECO:0007669"/>
    <property type="project" value="UniProtKB-KW"/>
</dbReference>
<evidence type="ECO:0000256" key="2">
    <source>
        <dbReference type="ARBA" id="ARBA00009382"/>
    </source>
</evidence>
<dbReference type="InterPro" id="IPR050797">
    <property type="entry name" value="Carb_Metab_Trans_Reg"/>
</dbReference>
<feature type="domain" description="Zn(2)-C6 fungal-type" evidence="10">
    <location>
        <begin position="18"/>
        <end position="51"/>
    </location>
</feature>
<dbReference type="PROSITE" id="PS50048">
    <property type="entry name" value="ZN2_CY6_FUNGAL_2"/>
    <property type="match status" value="1"/>
</dbReference>
<evidence type="ECO:0000256" key="7">
    <source>
        <dbReference type="ARBA" id="ARBA00023163"/>
    </source>
</evidence>
<evidence type="ECO:0000313" key="11">
    <source>
        <dbReference type="EMBL" id="KAH3664445.1"/>
    </source>
</evidence>
<evidence type="ECO:0000256" key="6">
    <source>
        <dbReference type="ARBA" id="ARBA00023125"/>
    </source>
</evidence>
<evidence type="ECO:0000256" key="1">
    <source>
        <dbReference type="ARBA" id="ARBA00004123"/>
    </source>
</evidence>
<dbReference type="InterPro" id="IPR001138">
    <property type="entry name" value="Zn2Cys6_DnaBD"/>
</dbReference>
<keyword evidence="6" id="KW-0238">DNA-binding</keyword>
<dbReference type="PROSITE" id="PS00463">
    <property type="entry name" value="ZN2_CY6_FUNGAL_1"/>
    <property type="match status" value="1"/>
</dbReference>
<evidence type="ECO:0000256" key="5">
    <source>
        <dbReference type="ARBA" id="ARBA00023015"/>
    </source>
</evidence>
<dbReference type="Gene3D" id="4.10.240.10">
    <property type="entry name" value="Zn(2)-C6 fungal-type DNA-binding domain"/>
    <property type="match status" value="1"/>
</dbReference>
<evidence type="ECO:0000256" key="3">
    <source>
        <dbReference type="ARBA" id="ARBA00022723"/>
    </source>
</evidence>
<dbReference type="PANTHER" id="PTHR31668:SF18">
    <property type="entry name" value="MALTOSE FERMENTATION REGULATORY PROTEIN MAL13-RELATED"/>
    <property type="match status" value="1"/>
</dbReference>
<protein>
    <recommendedName>
        <fullName evidence="10">Zn(2)-C6 fungal-type domain-containing protein</fullName>
    </recommendedName>
</protein>
<dbReference type="SUPFAM" id="SSF57701">
    <property type="entry name" value="Zn2/Cys6 DNA-binding domain"/>
    <property type="match status" value="1"/>
</dbReference>
<proteinExistence type="inferred from homology"/>
<comment type="subcellular location">
    <subcellularLocation>
        <location evidence="1">Nucleus</location>
    </subcellularLocation>
</comment>
<evidence type="ECO:0000313" key="12">
    <source>
        <dbReference type="Proteomes" id="UP000769528"/>
    </source>
</evidence>
<keyword evidence="8" id="KW-0539">Nucleus</keyword>
<keyword evidence="4" id="KW-0862">Zinc</keyword>
<dbReference type="OrthoDB" id="2740448at2759"/>
<dbReference type="Proteomes" id="UP000769528">
    <property type="component" value="Unassembled WGS sequence"/>
</dbReference>
<dbReference type="InterPro" id="IPR036864">
    <property type="entry name" value="Zn2-C6_fun-type_DNA-bd_sf"/>
</dbReference>
<evidence type="ECO:0000256" key="9">
    <source>
        <dbReference type="SAM" id="MobiDB-lite"/>
    </source>
</evidence>
<sequence length="695" mass="78653">MTKSQPNKPKPKRTNTRPCDACAVRRVRCDLHVSGSSVCTNCQNHNIKCTNIRIRHKSGPKKIKDKTRENIENLVSSSARSSIVSNSSFEEFDLTTALNDSSPNEISSSLININFTGPRKSYNLNQLLPFLQIYQTWFYGIWPVLSVANLITNLSNSHDDIPEISGISPISSTISSHSTPIVLNNFNASSYALCCAVNATIARHKVFLKSTSNVVKLDNCPTSDEFANEAIQISHLYDLKASPSLETLLISMFLHLYFSNIPNESIKGLMYLREAVTIAHVLKIHLPNTLIRKSSAEAHRIRKIYYLLLMTERYFSLENQYSPVLLDASIPIPSLKDEEYPGLLKGFIEINRVFASPDKQFFQEISTSQQISMRSTLFSSGANSNSGSYTNLQGFFEHQQQNMTPALKRQWIAQLQYKLSKSTRDFHQISNDSQRVNILLSKAWFKSLGWLISSQNYLINNGNQEDCFTLDYPVKIAHEFLAQTKNSAEFAFEQNGPGVAYKLLEIANSVYTYTLIADNTSLAFDNLNTLYNMILKFKVDMEISNPIFQKITDCLELRKFNFRRLSTSGNEDVLKNFNEKVYELDSIEQQSDEIDNSNNNDSNDNFSTSTTSTSSSSKSSINHDFTKLEELENDYILDKALQPLNLNVHTPGFNQSFNINSVLNSQNSPPIDSLLNEEKGLNYYLTPFLQTFSNN</sequence>
<dbReference type="Pfam" id="PF00172">
    <property type="entry name" value="Zn_clus"/>
    <property type="match status" value="1"/>
</dbReference>
<evidence type="ECO:0000259" key="10">
    <source>
        <dbReference type="PROSITE" id="PS50048"/>
    </source>
</evidence>
<dbReference type="EMBL" id="JAEUBF010001473">
    <property type="protein sequence ID" value="KAH3664445.1"/>
    <property type="molecule type" value="Genomic_DNA"/>
</dbReference>
<name>A0A9P8T3W8_9ASCO</name>
<dbReference type="AlphaFoldDB" id="A0A9P8T3W8"/>
<keyword evidence="5" id="KW-0805">Transcription regulation</keyword>
<feature type="region of interest" description="Disordered" evidence="9">
    <location>
        <begin position="589"/>
        <end position="620"/>
    </location>
</feature>
<gene>
    <name evidence="11" type="ORF">WICMUC_005830</name>
</gene>